<comment type="caution">
    <text evidence="3">The sequence shown here is derived from an EMBL/GenBank/DDBJ whole genome shotgun (WGS) entry which is preliminary data.</text>
</comment>
<proteinExistence type="predicted"/>
<evidence type="ECO:0000256" key="1">
    <source>
        <dbReference type="SAM" id="MobiDB-lite"/>
    </source>
</evidence>
<accession>A0A1Y1ZIU7</accession>
<sequence length="209" mass="22670">METKSIPLDEPGPPPDYEDTNHPHYPGHVNTAHSESTKPRDRKNAILIAIGVVAFILAFTVALLAGIKYGLNHPRTHVPPGMTSTTPNLITVDVTQQVTKTVYPPGEDPIMRVTATTFVTMPRTRVVPSTLVPTTVPFETPQPAKLEPSPALPPPPPPSSAALPSSAKPLPNPWNKCPEPDNGTWDTKDECHNSCRLDLDQGCSLKDRE</sequence>
<feature type="compositionally biased region" description="Low complexity" evidence="1">
    <location>
        <begin position="160"/>
        <end position="169"/>
    </location>
</feature>
<feature type="region of interest" description="Disordered" evidence="1">
    <location>
        <begin position="132"/>
        <end position="189"/>
    </location>
</feature>
<evidence type="ECO:0000313" key="4">
    <source>
        <dbReference type="Proteomes" id="UP000193144"/>
    </source>
</evidence>
<feature type="transmembrane region" description="Helical" evidence="2">
    <location>
        <begin position="45"/>
        <end position="67"/>
    </location>
</feature>
<organism evidence="3 4">
    <name type="scientific">Clohesyomyces aquaticus</name>
    <dbReference type="NCBI Taxonomy" id="1231657"/>
    <lineage>
        <taxon>Eukaryota</taxon>
        <taxon>Fungi</taxon>
        <taxon>Dikarya</taxon>
        <taxon>Ascomycota</taxon>
        <taxon>Pezizomycotina</taxon>
        <taxon>Dothideomycetes</taxon>
        <taxon>Pleosporomycetidae</taxon>
        <taxon>Pleosporales</taxon>
        <taxon>Lindgomycetaceae</taxon>
        <taxon>Clohesyomyces</taxon>
    </lineage>
</organism>
<evidence type="ECO:0000313" key="3">
    <source>
        <dbReference type="EMBL" id="ORY10109.1"/>
    </source>
</evidence>
<evidence type="ECO:0000256" key="2">
    <source>
        <dbReference type="SAM" id="Phobius"/>
    </source>
</evidence>
<gene>
    <name evidence="3" type="ORF">BCR34DRAFT_588824</name>
</gene>
<protein>
    <submittedName>
        <fullName evidence="3">Uncharacterized protein</fullName>
    </submittedName>
</protein>
<dbReference type="EMBL" id="MCFA01000077">
    <property type="protein sequence ID" value="ORY10109.1"/>
    <property type="molecule type" value="Genomic_DNA"/>
</dbReference>
<feature type="compositionally biased region" description="Low complexity" evidence="1">
    <location>
        <begin position="132"/>
        <end position="149"/>
    </location>
</feature>
<name>A0A1Y1ZIU7_9PLEO</name>
<keyword evidence="2" id="KW-1133">Transmembrane helix</keyword>
<dbReference type="AlphaFoldDB" id="A0A1Y1ZIU7"/>
<dbReference type="Proteomes" id="UP000193144">
    <property type="component" value="Unassembled WGS sequence"/>
</dbReference>
<reference evidence="3 4" key="1">
    <citation type="submission" date="2016-07" db="EMBL/GenBank/DDBJ databases">
        <title>Pervasive Adenine N6-methylation of Active Genes in Fungi.</title>
        <authorList>
            <consortium name="DOE Joint Genome Institute"/>
            <person name="Mondo S.J."/>
            <person name="Dannebaum R.O."/>
            <person name="Kuo R.C."/>
            <person name="Labutti K."/>
            <person name="Haridas S."/>
            <person name="Kuo A."/>
            <person name="Salamov A."/>
            <person name="Ahrendt S.R."/>
            <person name="Lipzen A."/>
            <person name="Sullivan W."/>
            <person name="Andreopoulos W.B."/>
            <person name="Clum A."/>
            <person name="Lindquist E."/>
            <person name="Daum C."/>
            <person name="Ramamoorthy G.K."/>
            <person name="Gryganskyi A."/>
            <person name="Culley D."/>
            <person name="Magnuson J.K."/>
            <person name="James T.Y."/>
            <person name="O'Malley M.A."/>
            <person name="Stajich J.E."/>
            <person name="Spatafora J.W."/>
            <person name="Visel A."/>
            <person name="Grigoriev I.V."/>
        </authorList>
    </citation>
    <scope>NUCLEOTIDE SEQUENCE [LARGE SCALE GENOMIC DNA]</scope>
    <source>
        <strain evidence="3 4">CBS 115471</strain>
    </source>
</reference>
<keyword evidence="2" id="KW-0472">Membrane</keyword>
<keyword evidence="2" id="KW-0812">Transmembrane</keyword>
<feature type="compositionally biased region" description="Pro residues" evidence="1">
    <location>
        <begin position="150"/>
        <end position="159"/>
    </location>
</feature>
<feature type="region of interest" description="Disordered" evidence="1">
    <location>
        <begin position="1"/>
        <end position="39"/>
    </location>
</feature>
<keyword evidence="4" id="KW-1185">Reference proteome</keyword>